<keyword evidence="2" id="KW-1185">Reference proteome</keyword>
<proteinExistence type="predicted"/>
<dbReference type="AlphaFoldDB" id="A0AAW1M1F7"/>
<dbReference type="SUPFAM" id="SSF53474">
    <property type="entry name" value="alpha/beta-Hydrolases"/>
    <property type="match status" value="1"/>
</dbReference>
<dbReference type="Gene3D" id="3.40.50.1820">
    <property type="entry name" value="alpha/beta hydrolase"/>
    <property type="match status" value="1"/>
</dbReference>
<name>A0AAW1M1F7_SAPOF</name>
<evidence type="ECO:0000313" key="2">
    <source>
        <dbReference type="Proteomes" id="UP001443914"/>
    </source>
</evidence>
<accession>A0AAW1M1F7</accession>
<comment type="caution">
    <text evidence="1">The sequence shown here is derived from an EMBL/GenBank/DDBJ whole genome shotgun (WGS) entry which is preliminary data.</text>
</comment>
<sequence length="341" mass="37595">MLLSMLAERTRKSIRGSADDIGWLQRDPFMPPVTDGTQRFTEILNNIRFGVHKLPNSLVYLLIPGLGSNHVPLYFVNTQTHLSNLGLSCYIAKIHSEASVEKNAREVKQQVEEIYNRSGKRVMLLGHSKGGLDAAAALSMYWFDLRDKVAGLVLAQSPYGGTPVASDIARQGQIGDIFLRAMAFLVCNIIKGDIKSLEDLTYEKRREFLKKHTLPSEIPVVSFHTEADTSVAAMATLTHMANIELCLTGRQKMIVPSGAAMAASASAIQTKYGEKSDGLVTRRDAEVPGSVVVRPQRKLDHQWLVFSSVKDSPYDANSAQVCEALLQLVLEIGQTKNQIFP</sequence>
<dbReference type="Proteomes" id="UP001443914">
    <property type="component" value="Unassembled WGS sequence"/>
</dbReference>
<dbReference type="PANTHER" id="PTHR31934:SF6">
    <property type="entry name" value="ALPHA_BETA-HYDROLASES SUPERFAMILY PROTEIN"/>
    <property type="match status" value="1"/>
</dbReference>
<protein>
    <recommendedName>
        <fullName evidence="3">GPI inositol-deacylase</fullName>
    </recommendedName>
</protein>
<reference evidence="1" key="1">
    <citation type="submission" date="2024-03" db="EMBL/GenBank/DDBJ databases">
        <title>WGS assembly of Saponaria officinalis var. Norfolk2.</title>
        <authorList>
            <person name="Jenkins J."/>
            <person name="Shu S."/>
            <person name="Grimwood J."/>
            <person name="Barry K."/>
            <person name="Goodstein D."/>
            <person name="Schmutz J."/>
            <person name="Leebens-Mack J."/>
            <person name="Osbourn A."/>
        </authorList>
    </citation>
    <scope>NUCLEOTIDE SEQUENCE [LARGE SCALE GENOMIC DNA]</scope>
    <source>
        <strain evidence="1">JIC</strain>
    </source>
</reference>
<dbReference type="InterPro" id="IPR029058">
    <property type="entry name" value="AB_hydrolase_fold"/>
</dbReference>
<dbReference type="EMBL" id="JBDFQZ010000003">
    <property type="protein sequence ID" value="KAK9742764.1"/>
    <property type="molecule type" value="Genomic_DNA"/>
</dbReference>
<evidence type="ECO:0008006" key="3">
    <source>
        <dbReference type="Google" id="ProtNLM"/>
    </source>
</evidence>
<organism evidence="1 2">
    <name type="scientific">Saponaria officinalis</name>
    <name type="common">Common soapwort</name>
    <name type="synonym">Lychnis saponaria</name>
    <dbReference type="NCBI Taxonomy" id="3572"/>
    <lineage>
        <taxon>Eukaryota</taxon>
        <taxon>Viridiplantae</taxon>
        <taxon>Streptophyta</taxon>
        <taxon>Embryophyta</taxon>
        <taxon>Tracheophyta</taxon>
        <taxon>Spermatophyta</taxon>
        <taxon>Magnoliopsida</taxon>
        <taxon>eudicotyledons</taxon>
        <taxon>Gunneridae</taxon>
        <taxon>Pentapetalae</taxon>
        <taxon>Caryophyllales</taxon>
        <taxon>Caryophyllaceae</taxon>
        <taxon>Caryophylleae</taxon>
        <taxon>Saponaria</taxon>
    </lineage>
</organism>
<gene>
    <name evidence="1" type="ORF">RND81_03G196000</name>
</gene>
<dbReference type="PANTHER" id="PTHR31934">
    <property type="entry name" value="ALPHA/BETA-HYDROLASES SUPERFAMILY PROTEIN"/>
    <property type="match status" value="1"/>
</dbReference>
<evidence type="ECO:0000313" key="1">
    <source>
        <dbReference type="EMBL" id="KAK9742764.1"/>
    </source>
</evidence>